<dbReference type="EC" id="2.1.1.204" evidence="4"/>
<keyword evidence="3 7" id="KW-0949">S-adenosyl-L-methionine</keyword>
<dbReference type="PROSITE" id="PS51679">
    <property type="entry name" value="SAM_MT_C5"/>
    <property type="match status" value="1"/>
</dbReference>
<evidence type="ECO:0000256" key="5">
    <source>
        <dbReference type="ARBA" id="ARBA00039681"/>
    </source>
</evidence>
<keyword evidence="1 7" id="KW-0489">Methyltransferase</keyword>
<dbReference type="GO" id="GO:0005634">
    <property type="term" value="C:nucleus"/>
    <property type="evidence" value="ECO:0007669"/>
    <property type="project" value="TreeGrafter"/>
</dbReference>
<dbReference type="Gene3D" id="3.40.50.150">
    <property type="entry name" value="Vaccinia Virus protein VP39"/>
    <property type="match status" value="1"/>
</dbReference>
<dbReference type="SUPFAM" id="SSF53335">
    <property type="entry name" value="S-adenosyl-L-methionine-dependent methyltransferases"/>
    <property type="match status" value="1"/>
</dbReference>
<dbReference type="InterPro" id="IPR031303">
    <property type="entry name" value="C5_meth_CS"/>
</dbReference>
<evidence type="ECO:0000256" key="2">
    <source>
        <dbReference type="ARBA" id="ARBA00022679"/>
    </source>
</evidence>
<dbReference type="Pfam" id="PF00145">
    <property type="entry name" value="DNA_methylase"/>
    <property type="match status" value="1"/>
</dbReference>
<accession>A0A164R8U3</accession>
<evidence type="ECO:0000256" key="6">
    <source>
        <dbReference type="ARBA" id="ARBA00042810"/>
    </source>
</evidence>
<dbReference type="PROSITE" id="PS00095">
    <property type="entry name" value="C5_MTASE_2"/>
    <property type="match status" value="1"/>
</dbReference>
<protein>
    <recommendedName>
        <fullName evidence="5">tRNA (cytosine(38)-C(5))-methyltransferase</fullName>
        <ecNumber evidence="4">2.1.1.204</ecNumber>
    </recommendedName>
    <alternativeName>
        <fullName evidence="6">DNA (cytosine-5)-methyltransferase-like protein 2</fullName>
    </alternativeName>
</protein>
<dbReference type="GO" id="GO:0032259">
    <property type="term" value="P:methylation"/>
    <property type="evidence" value="ECO:0007669"/>
    <property type="project" value="UniProtKB-KW"/>
</dbReference>
<dbReference type="Proteomes" id="UP000076722">
    <property type="component" value="Unassembled WGS sequence"/>
</dbReference>
<dbReference type="InterPro" id="IPR029063">
    <property type="entry name" value="SAM-dependent_MTases_sf"/>
</dbReference>
<gene>
    <name evidence="8" type="ORF">SISNIDRAFT_444286</name>
</gene>
<evidence type="ECO:0000256" key="7">
    <source>
        <dbReference type="PROSITE-ProRule" id="PRU01016"/>
    </source>
</evidence>
<evidence type="ECO:0000313" key="8">
    <source>
        <dbReference type="EMBL" id="KZS90345.1"/>
    </source>
</evidence>
<dbReference type="InterPro" id="IPR050750">
    <property type="entry name" value="C5-MTase"/>
</dbReference>
<dbReference type="PANTHER" id="PTHR46098:SF1">
    <property type="entry name" value="TRNA (CYTOSINE(38)-C(5))-METHYLTRANSFERASE"/>
    <property type="match status" value="1"/>
</dbReference>
<dbReference type="EMBL" id="KV419422">
    <property type="protein sequence ID" value="KZS90345.1"/>
    <property type="molecule type" value="Genomic_DNA"/>
</dbReference>
<evidence type="ECO:0000256" key="4">
    <source>
        <dbReference type="ARBA" id="ARBA00039081"/>
    </source>
</evidence>
<organism evidence="8 9">
    <name type="scientific">Sistotremastrum niveocremeum HHB9708</name>
    <dbReference type="NCBI Taxonomy" id="1314777"/>
    <lineage>
        <taxon>Eukaryota</taxon>
        <taxon>Fungi</taxon>
        <taxon>Dikarya</taxon>
        <taxon>Basidiomycota</taxon>
        <taxon>Agaricomycotina</taxon>
        <taxon>Agaricomycetes</taxon>
        <taxon>Sistotremastrales</taxon>
        <taxon>Sistotremastraceae</taxon>
        <taxon>Sertulicium</taxon>
        <taxon>Sertulicium niveocremeum</taxon>
    </lineage>
</organism>
<feature type="active site" evidence="7">
    <location>
        <position position="77"/>
    </location>
</feature>
<reference evidence="8 9" key="1">
    <citation type="journal article" date="2016" name="Mol. Biol. Evol.">
        <title>Comparative Genomics of Early-Diverging Mushroom-Forming Fungi Provides Insights into the Origins of Lignocellulose Decay Capabilities.</title>
        <authorList>
            <person name="Nagy L.G."/>
            <person name="Riley R."/>
            <person name="Tritt A."/>
            <person name="Adam C."/>
            <person name="Daum C."/>
            <person name="Floudas D."/>
            <person name="Sun H."/>
            <person name="Yadav J.S."/>
            <person name="Pangilinan J."/>
            <person name="Larsson K.H."/>
            <person name="Matsuura K."/>
            <person name="Barry K."/>
            <person name="Labutti K."/>
            <person name="Kuo R."/>
            <person name="Ohm R.A."/>
            <person name="Bhattacharya S.S."/>
            <person name="Shirouzu T."/>
            <person name="Yoshinaga Y."/>
            <person name="Martin F.M."/>
            <person name="Grigoriev I.V."/>
            <person name="Hibbett D.S."/>
        </authorList>
    </citation>
    <scope>NUCLEOTIDE SEQUENCE [LARGE SCALE GENOMIC DNA]</scope>
    <source>
        <strain evidence="8 9">HHB9708</strain>
    </source>
</reference>
<dbReference type="STRING" id="1314777.A0A164R8U3"/>
<evidence type="ECO:0000313" key="9">
    <source>
        <dbReference type="Proteomes" id="UP000076722"/>
    </source>
</evidence>
<keyword evidence="2 7" id="KW-0808">Transferase</keyword>
<comment type="similarity">
    <text evidence="7">Belongs to the class I-like SAM-binding methyltransferase superfamily. C5-methyltransferase family.</text>
</comment>
<name>A0A164R8U3_9AGAM</name>
<dbReference type="InterPro" id="IPR001525">
    <property type="entry name" value="C5_MeTfrase"/>
</dbReference>
<keyword evidence="9" id="KW-1185">Reference proteome</keyword>
<evidence type="ECO:0000256" key="1">
    <source>
        <dbReference type="ARBA" id="ARBA00022603"/>
    </source>
</evidence>
<sequence length="351" mass="39680">MITALEFYSGIGGLHLALRRCSARSRVLRAFDWDQLSCQIYDANFGPKIAYKADISLLTPADLLAYRASLWLMSPSCQPYTVLNRNAKGAADPRAKSFLHIVHDVLPELVNLDGHPRYILVENVAGFETSETRLELVNVLHSLNYITEEFLLTPMQFGIPNSRLRYYLLARHSDASLTSCPSLTVLREIPGRSTLQEPPIREIRDYLDPPLDLPAESLEIPDRILQKWGRLFDIVSPSSRKSCCFTRGYTHLVEGSGSILQMNENLDTTETFDSFLSSSEPDVSILNPLRLRYFSPAELLRLFSFIDPDDPHGSFAWPPSVGRKSKYRFIGNSVNVTVVTELLNHLLQDYS</sequence>
<dbReference type="OrthoDB" id="414133at2759"/>
<evidence type="ECO:0000256" key="3">
    <source>
        <dbReference type="ARBA" id="ARBA00022691"/>
    </source>
</evidence>
<dbReference type="GO" id="GO:0008168">
    <property type="term" value="F:methyltransferase activity"/>
    <property type="evidence" value="ECO:0007669"/>
    <property type="project" value="UniProtKB-KW"/>
</dbReference>
<proteinExistence type="inferred from homology"/>
<dbReference type="Gene3D" id="3.90.120.10">
    <property type="entry name" value="DNA Methylase, subunit A, domain 2"/>
    <property type="match status" value="1"/>
</dbReference>
<dbReference type="PANTHER" id="PTHR46098">
    <property type="entry name" value="TRNA (CYTOSINE(38)-C(5))-METHYLTRANSFERASE"/>
    <property type="match status" value="1"/>
</dbReference>
<dbReference type="PRINTS" id="PR00105">
    <property type="entry name" value="C5METTRFRASE"/>
</dbReference>
<dbReference type="AlphaFoldDB" id="A0A164R8U3"/>